<gene>
    <name evidence="1" type="ORF">SNAT2548_LOCUS9616</name>
</gene>
<comment type="caution">
    <text evidence="1">The sequence shown here is derived from an EMBL/GenBank/DDBJ whole genome shotgun (WGS) entry which is preliminary data.</text>
</comment>
<dbReference type="EMBL" id="CAJNDS010000764">
    <property type="protein sequence ID" value="CAE7232400.1"/>
    <property type="molecule type" value="Genomic_DNA"/>
</dbReference>
<dbReference type="Proteomes" id="UP000604046">
    <property type="component" value="Unassembled WGS sequence"/>
</dbReference>
<sequence length="664" mass="74674">MKSTETQSLVSAESADQMRQQPAAFLASLDWQKFEAAALPLTKIYNPPQLVSTCKGFGARVSMCGNCLFTHRAPICAKPQFPCCCASAAQGRVQDLAHVKLSEPDEWFVKMLSVEHPNTPDFMKGIFWMEDNYAPEVLLTFQDMDWVSGTRGYFNPKYSWTNDPTCIGTLCLCMHLNNSPRSAWPFSVSPNGKWININPQWIYRPDEGEKITRPDGSVVEMGRGDMIRVSFANASDPTSGMNYQYLVRLVAYMENGKLVKTKAYDELRRRATMPDTIGSCCGYYNCSAVGDNYIFDAYEPLSDHQTMLFPPPLEVMWPDSVPLSWFLFFAPAAFHIPAMKSTETQSLVSAESADQTRQQPAAFLASLDWQKFEAAALPLTKIYNPPQLVTSCTGLGARVSMCWNCLFTHRAPICAKPQFPCCCASAAQGRVQDLAHVKLSEPDEWFVKMLSVEHPNTPDFMKGIFWMEDNYAPEVLLTFQDMDWVSGTRGYFNPKYSWTNDPTCIGTLCLCMHLNNSPRSAWPFSVSPNGKWININPQWIYRPDEGEKITRPDGSVVEMGRGDMIRVSFANASDPTSGMNYQYLVRLVAYMENGKLVKTKAYDELRRRATMPDTIGSCCGYYNCSAVGDNYIFDAYEPLSDHQTMLFPPPLEVMWPDSVPPSTG</sequence>
<accession>A0A812KMH0</accession>
<name>A0A812KMH0_9DINO</name>
<evidence type="ECO:0000313" key="2">
    <source>
        <dbReference type="Proteomes" id="UP000604046"/>
    </source>
</evidence>
<dbReference type="AlphaFoldDB" id="A0A812KMH0"/>
<protein>
    <submittedName>
        <fullName evidence="1">Uncharacterized protein</fullName>
    </submittedName>
</protein>
<keyword evidence="2" id="KW-1185">Reference proteome</keyword>
<evidence type="ECO:0000313" key="1">
    <source>
        <dbReference type="EMBL" id="CAE7232400.1"/>
    </source>
</evidence>
<proteinExistence type="predicted"/>
<organism evidence="1 2">
    <name type="scientific">Symbiodinium natans</name>
    <dbReference type="NCBI Taxonomy" id="878477"/>
    <lineage>
        <taxon>Eukaryota</taxon>
        <taxon>Sar</taxon>
        <taxon>Alveolata</taxon>
        <taxon>Dinophyceae</taxon>
        <taxon>Suessiales</taxon>
        <taxon>Symbiodiniaceae</taxon>
        <taxon>Symbiodinium</taxon>
    </lineage>
</organism>
<reference evidence="1" key="1">
    <citation type="submission" date="2021-02" db="EMBL/GenBank/DDBJ databases">
        <authorList>
            <person name="Dougan E. K."/>
            <person name="Rhodes N."/>
            <person name="Thang M."/>
            <person name="Chan C."/>
        </authorList>
    </citation>
    <scope>NUCLEOTIDE SEQUENCE</scope>
</reference>